<evidence type="ECO:0000256" key="1">
    <source>
        <dbReference type="ARBA" id="ARBA00010476"/>
    </source>
</evidence>
<dbReference type="PANTHER" id="PTHR14021">
    <property type="entry name" value="IRON-SULFUR CLUSTER CO-CHAPERONE PROTEIN HSCB"/>
    <property type="match status" value="1"/>
</dbReference>
<evidence type="ECO:0000313" key="5">
    <source>
        <dbReference type="EMBL" id="QDU61500.1"/>
    </source>
</evidence>
<dbReference type="Gene3D" id="1.10.287.110">
    <property type="entry name" value="DnaJ domain"/>
    <property type="match status" value="1"/>
</dbReference>
<dbReference type="RefSeq" id="WP_419193527.1">
    <property type="nucleotide sequence ID" value="NZ_CP036279.1"/>
</dbReference>
<dbReference type="SUPFAM" id="SSF47144">
    <property type="entry name" value="HSC20 (HSCB), C-terminal oligomerisation domain"/>
    <property type="match status" value="1"/>
</dbReference>
<protein>
    <recommendedName>
        <fullName evidence="4">J domain-containing protein</fullName>
    </recommendedName>
</protein>
<name>A0A518B3D0_9BACT</name>
<dbReference type="NCBIfam" id="TIGR00714">
    <property type="entry name" value="hscB"/>
    <property type="match status" value="1"/>
</dbReference>
<dbReference type="Proteomes" id="UP000317093">
    <property type="component" value="Chromosome"/>
</dbReference>
<dbReference type="GO" id="GO:0051259">
    <property type="term" value="P:protein complex oligomerization"/>
    <property type="evidence" value="ECO:0007669"/>
    <property type="project" value="InterPro"/>
</dbReference>
<dbReference type="SMART" id="SM00271">
    <property type="entry name" value="DnaJ"/>
    <property type="match status" value="1"/>
</dbReference>
<dbReference type="InterPro" id="IPR004640">
    <property type="entry name" value="HscB"/>
</dbReference>
<dbReference type="PROSITE" id="PS50076">
    <property type="entry name" value="DNAJ_2"/>
    <property type="match status" value="1"/>
</dbReference>
<dbReference type="GO" id="GO:0051087">
    <property type="term" value="F:protein-folding chaperone binding"/>
    <property type="evidence" value="ECO:0007669"/>
    <property type="project" value="InterPro"/>
</dbReference>
<proteinExistence type="inferred from homology"/>
<dbReference type="GO" id="GO:0001671">
    <property type="term" value="F:ATPase activator activity"/>
    <property type="evidence" value="ECO:0007669"/>
    <property type="project" value="InterPro"/>
</dbReference>
<sequence length="171" mass="19638">MNYFELLELPTSYDVDPDALERSFLSLSRRYHPDFHQLASSEELAKNQATQASLNDAYTTLKQPFRRAEYLLSLLGGPSASEQKEMPPEFLEDVLELRLEIEEAKESEDALAIAAMEERLARDRDEVMGRVGRTFTRLDAAEAANVETRRTIRSDLNIVRYLNGLIRDLRE</sequence>
<evidence type="ECO:0000259" key="4">
    <source>
        <dbReference type="PROSITE" id="PS50076"/>
    </source>
</evidence>
<dbReference type="AlphaFoldDB" id="A0A518B3D0"/>
<dbReference type="SUPFAM" id="SSF46565">
    <property type="entry name" value="Chaperone J-domain"/>
    <property type="match status" value="1"/>
</dbReference>
<evidence type="ECO:0000256" key="2">
    <source>
        <dbReference type="ARBA" id="ARBA00023186"/>
    </source>
</evidence>
<keyword evidence="6" id="KW-1185">Reference proteome</keyword>
<dbReference type="GO" id="GO:0044571">
    <property type="term" value="P:[2Fe-2S] cluster assembly"/>
    <property type="evidence" value="ECO:0007669"/>
    <property type="project" value="InterPro"/>
</dbReference>
<comment type="similarity">
    <text evidence="1">Belongs to the HscB family.</text>
</comment>
<evidence type="ECO:0000256" key="3">
    <source>
        <dbReference type="ARBA" id="ARBA00025596"/>
    </source>
</evidence>
<dbReference type="KEGG" id="knv:Pan216_23610"/>
<accession>A0A518B3D0</accession>
<dbReference type="InterPro" id="IPR001623">
    <property type="entry name" value="DnaJ_domain"/>
</dbReference>
<dbReference type="PANTHER" id="PTHR14021:SF15">
    <property type="entry name" value="IRON-SULFUR CLUSTER CO-CHAPERONE PROTEIN HSCB"/>
    <property type="match status" value="1"/>
</dbReference>
<feature type="domain" description="J" evidence="4">
    <location>
        <begin position="2"/>
        <end position="74"/>
    </location>
</feature>
<reference evidence="5 6" key="1">
    <citation type="submission" date="2019-02" db="EMBL/GenBank/DDBJ databases">
        <title>Deep-cultivation of Planctomycetes and their phenomic and genomic characterization uncovers novel biology.</title>
        <authorList>
            <person name="Wiegand S."/>
            <person name="Jogler M."/>
            <person name="Boedeker C."/>
            <person name="Pinto D."/>
            <person name="Vollmers J."/>
            <person name="Rivas-Marin E."/>
            <person name="Kohn T."/>
            <person name="Peeters S.H."/>
            <person name="Heuer A."/>
            <person name="Rast P."/>
            <person name="Oberbeckmann S."/>
            <person name="Bunk B."/>
            <person name="Jeske O."/>
            <person name="Meyerdierks A."/>
            <person name="Storesund J.E."/>
            <person name="Kallscheuer N."/>
            <person name="Luecker S."/>
            <person name="Lage O.M."/>
            <person name="Pohl T."/>
            <person name="Merkel B.J."/>
            <person name="Hornburger P."/>
            <person name="Mueller R.-W."/>
            <person name="Bruemmer F."/>
            <person name="Labrenz M."/>
            <person name="Spormann A.M."/>
            <person name="Op den Camp H."/>
            <person name="Overmann J."/>
            <person name="Amann R."/>
            <person name="Jetten M.S.M."/>
            <person name="Mascher T."/>
            <person name="Medema M.H."/>
            <person name="Devos D.P."/>
            <person name="Kaster A.-K."/>
            <person name="Ovreas L."/>
            <person name="Rohde M."/>
            <person name="Galperin M.Y."/>
            <person name="Jogler C."/>
        </authorList>
    </citation>
    <scope>NUCLEOTIDE SEQUENCE [LARGE SCALE GENOMIC DNA]</scope>
    <source>
        <strain evidence="5 6">Pan216</strain>
    </source>
</reference>
<dbReference type="InterPro" id="IPR036386">
    <property type="entry name" value="HscB_C_sf"/>
</dbReference>
<gene>
    <name evidence="5" type="ORF">Pan216_23610</name>
</gene>
<dbReference type="Gene3D" id="1.20.1280.20">
    <property type="entry name" value="HscB, C-terminal domain"/>
    <property type="match status" value="1"/>
</dbReference>
<organism evidence="5 6">
    <name type="scientific">Kolteria novifilia</name>
    <dbReference type="NCBI Taxonomy" id="2527975"/>
    <lineage>
        <taxon>Bacteria</taxon>
        <taxon>Pseudomonadati</taxon>
        <taxon>Planctomycetota</taxon>
        <taxon>Planctomycetia</taxon>
        <taxon>Kolteriales</taxon>
        <taxon>Kolteriaceae</taxon>
        <taxon>Kolteria</taxon>
    </lineage>
</organism>
<dbReference type="Pfam" id="PF07743">
    <property type="entry name" value="HSCB_C"/>
    <property type="match status" value="1"/>
</dbReference>
<dbReference type="InterPro" id="IPR009073">
    <property type="entry name" value="HscB_oligo_C"/>
</dbReference>
<comment type="function">
    <text evidence="3">Co-chaperone involved in the maturation of iron-sulfur cluster-containing proteins. Seems to help targeting proteins to be folded toward HscA.</text>
</comment>
<dbReference type="EMBL" id="CP036279">
    <property type="protein sequence ID" value="QDU61500.1"/>
    <property type="molecule type" value="Genomic_DNA"/>
</dbReference>
<keyword evidence="2" id="KW-0143">Chaperone</keyword>
<evidence type="ECO:0000313" key="6">
    <source>
        <dbReference type="Proteomes" id="UP000317093"/>
    </source>
</evidence>
<dbReference type="InterPro" id="IPR036869">
    <property type="entry name" value="J_dom_sf"/>
</dbReference>